<dbReference type="EMBL" id="LFQU01000020">
    <property type="protein sequence ID" value="KOO68008.1"/>
    <property type="molecule type" value="Genomic_DNA"/>
</dbReference>
<dbReference type="PROSITE" id="PS51118">
    <property type="entry name" value="HTH_HXLR"/>
    <property type="match status" value="1"/>
</dbReference>
<name>A0A8E1QWP2_9BACT</name>
<dbReference type="Gene3D" id="1.10.10.10">
    <property type="entry name" value="Winged helix-like DNA-binding domain superfamily/Winged helix DNA-binding domain"/>
    <property type="match status" value="1"/>
</dbReference>
<evidence type="ECO:0000313" key="6">
    <source>
        <dbReference type="Proteomes" id="UP000036951"/>
    </source>
</evidence>
<gene>
    <name evidence="5" type="ORF">ACU52_10420</name>
</gene>
<dbReference type="Proteomes" id="UP000036951">
    <property type="component" value="Unassembled WGS sequence"/>
</dbReference>
<accession>A0A8E1QWP2</accession>
<comment type="caution">
    <text evidence="5">The sequence shown here is derived from an EMBL/GenBank/DDBJ whole genome shotgun (WGS) entry which is preliminary data.</text>
</comment>
<sequence>MIKNELKDTLYPTCPIRNILSRVGDKWSMLVLITLNGHGVMRFNELRRNIPDISQKMLSEVLKALEADDLVSRKVYAEVPPRVEYKLTERALTLIPLIEGLIDWALSNMDDIMESRKQYLLK</sequence>
<dbReference type="SUPFAM" id="SSF46785">
    <property type="entry name" value="Winged helix' DNA-binding domain"/>
    <property type="match status" value="1"/>
</dbReference>
<evidence type="ECO:0000259" key="4">
    <source>
        <dbReference type="PROSITE" id="PS51118"/>
    </source>
</evidence>
<evidence type="ECO:0000256" key="1">
    <source>
        <dbReference type="ARBA" id="ARBA00023015"/>
    </source>
</evidence>
<dbReference type="InterPro" id="IPR002577">
    <property type="entry name" value="HTH_HxlR"/>
</dbReference>
<organism evidence="5 6">
    <name type="scientific">Xylanibacter rarus</name>
    <dbReference type="NCBI Taxonomy" id="1676614"/>
    <lineage>
        <taxon>Bacteria</taxon>
        <taxon>Pseudomonadati</taxon>
        <taxon>Bacteroidota</taxon>
        <taxon>Bacteroidia</taxon>
        <taxon>Bacteroidales</taxon>
        <taxon>Prevotellaceae</taxon>
        <taxon>Xylanibacter</taxon>
    </lineage>
</organism>
<proteinExistence type="predicted"/>
<keyword evidence="2" id="KW-0238">DNA-binding</keyword>
<evidence type="ECO:0000256" key="3">
    <source>
        <dbReference type="ARBA" id="ARBA00023163"/>
    </source>
</evidence>
<dbReference type="OrthoDB" id="8231503at2"/>
<dbReference type="RefSeq" id="WP_053398732.1">
    <property type="nucleotide sequence ID" value="NZ_LFQU01000020.1"/>
</dbReference>
<reference evidence="5 6" key="1">
    <citation type="submission" date="2015-06" db="EMBL/GenBank/DDBJ databases">
        <title>Prevotella sp. 109, sp. nov., a novel member of the family Prevotellaceae isolated from human faeces.</title>
        <authorList>
            <person name="Shkoporov A.N."/>
            <person name="Chaplin A.V."/>
            <person name="Kafarskaia L.I."/>
            <person name="Efimov B.A."/>
        </authorList>
    </citation>
    <scope>NUCLEOTIDE SEQUENCE [LARGE SCALE GENOMIC DNA]</scope>
    <source>
        <strain evidence="5 6">109</strain>
    </source>
</reference>
<dbReference type="InterPro" id="IPR036388">
    <property type="entry name" value="WH-like_DNA-bd_sf"/>
</dbReference>
<protein>
    <submittedName>
        <fullName evidence="5">Transcriptional regulator</fullName>
    </submittedName>
</protein>
<evidence type="ECO:0000313" key="5">
    <source>
        <dbReference type="EMBL" id="KOO68008.1"/>
    </source>
</evidence>
<dbReference type="PANTHER" id="PTHR33204">
    <property type="entry name" value="TRANSCRIPTIONAL REGULATOR, MARR FAMILY"/>
    <property type="match status" value="1"/>
</dbReference>
<keyword evidence="3" id="KW-0804">Transcription</keyword>
<dbReference type="Pfam" id="PF01638">
    <property type="entry name" value="HxlR"/>
    <property type="match status" value="1"/>
</dbReference>
<evidence type="ECO:0000256" key="2">
    <source>
        <dbReference type="ARBA" id="ARBA00023125"/>
    </source>
</evidence>
<dbReference type="PANTHER" id="PTHR33204:SF39">
    <property type="entry name" value="TRANSCRIPTIONAL REGULATORY PROTEIN"/>
    <property type="match status" value="1"/>
</dbReference>
<keyword evidence="1" id="KW-0805">Transcription regulation</keyword>
<dbReference type="GO" id="GO:0003677">
    <property type="term" value="F:DNA binding"/>
    <property type="evidence" value="ECO:0007669"/>
    <property type="project" value="UniProtKB-KW"/>
</dbReference>
<keyword evidence="6" id="KW-1185">Reference proteome</keyword>
<dbReference type="InterPro" id="IPR036390">
    <property type="entry name" value="WH_DNA-bd_sf"/>
</dbReference>
<dbReference type="AlphaFoldDB" id="A0A8E1QWP2"/>
<feature type="domain" description="HTH hxlR-type" evidence="4">
    <location>
        <begin position="14"/>
        <end position="113"/>
    </location>
</feature>